<evidence type="ECO:0000313" key="3">
    <source>
        <dbReference type="EMBL" id="KAF7541351.1"/>
    </source>
</evidence>
<keyword evidence="4" id="KW-1185">Reference proteome</keyword>
<organism evidence="3 4">
    <name type="scientific">Cylindrodendrum hubeiense</name>
    <dbReference type="NCBI Taxonomy" id="595255"/>
    <lineage>
        <taxon>Eukaryota</taxon>
        <taxon>Fungi</taxon>
        <taxon>Dikarya</taxon>
        <taxon>Ascomycota</taxon>
        <taxon>Pezizomycotina</taxon>
        <taxon>Sordariomycetes</taxon>
        <taxon>Hypocreomycetidae</taxon>
        <taxon>Hypocreales</taxon>
        <taxon>Nectriaceae</taxon>
        <taxon>Cylindrodendrum</taxon>
    </lineage>
</organism>
<accession>A0A9P5GZ79</accession>
<name>A0A9P5GZ79_9HYPO</name>
<feature type="compositionally biased region" description="Basic and acidic residues" evidence="1">
    <location>
        <begin position="319"/>
        <end position="329"/>
    </location>
</feature>
<sequence length="440" mass="50618">MEEISRKGLFWDDGGLDIEPRWATEPDVAAIKGECLRTLGIRDPDDCTVKFLTAGAFNKIYLVEPQGQRNLIMRVSLPVDPRYKTAGEVATLRWIRRSTTIPVPEVIAYRDSSDNATGYEWILMELMPGTSVYSVWRKMSLTAKKSLAEQVAGYQAQLFKAAQDAVAFQKIGTLSDINDENTDTTPHRIVSRLFFWGQHFNFDVPRGPFHSSYDWLNTCISIIVKEQHTAIEEAGDEDEREDAKFQLRIAEKLRTLLPKIFPAIQNPQERTVLYHDDLSLSNMLVDNNGAIVAVIDWEFVSAIPLWAATEMPKFLCGPQREEEPNRDIYADESPEDADEYRKSTKDSEILDNEGKDELFWIHMMEYDQTQLRKAYAERMRQLVPGWYSQVADSNLRNDFLGAVDRCAYGWFLKGIDRWIDMIERGEFHRLDDVLDPTILI</sequence>
<dbReference type="AlphaFoldDB" id="A0A9P5GZ79"/>
<dbReference type="PANTHER" id="PTHR21310:SF13">
    <property type="entry name" value="AMINOGLYCOSIDE PHOSPHOTRANSFERASE DOMAIN-CONTAINING PROTEIN"/>
    <property type="match status" value="1"/>
</dbReference>
<dbReference type="PANTHER" id="PTHR21310">
    <property type="entry name" value="AMINOGLYCOSIDE PHOSPHOTRANSFERASE-RELATED-RELATED"/>
    <property type="match status" value="1"/>
</dbReference>
<reference evidence="3" key="1">
    <citation type="submission" date="2020-03" db="EMBL/GenBank/DDBJ databases">
        <title>Draft Genome Sequence of Cylindrodendrum hubeiense.</title>
        <authorList>
            <person name="Buettner E."/>
            <person name="Kellner H."/>
        </authorList>
    </citation>
    <scope>NUCLEOTIDE SEQUENCE</scope>
    <source>
        <strain evidence="3">IHI 201604</strain>
    </source>
</reference>
<evidence type="ECO:0000313" key="4">
    <source>
        <dbReference type="Proteomes" id="UP000722485"/>
    </source>
</evidence>
<comment type="caution">
    <text evidence="3">The sequence shown here is derived from an EMBL/GenBank/DDBJ whole genome shotgun (WGS) entry which is preliminary data.</text>
</comment>
<dbReference type="InterPro" id="IPR011009">
    <property type="entry name" value="Kinase-like_dom_sf"/>
</dbReference>
<feature type="region of interest" description="Disordered" evidence="1">
    <location>
        <begin position="317"/>
        <end position="345"/>
    </location>
</feature>
<dbReference type="Gene3D" id="3.90.1200.10">
    <property type="match status" value="1"/>
</dbReference>
<dbReference type="InterPro" id="IPR002575">
    <property type="entry name" value="Aminoglycoside_PTrfase"/>
</dbReference>
<dbReference type="OrthoDB" id="10003767at2759"/>
<proteinExistence type="predicted"/>
<feature type="domain" description="Aminoglycoside phosphotransferase" evidence="2">
    <location>
        <begin position="48"/>
        <end position="305"/>
    </location>
</feature>
<evidence type="ECO:0000259" key="2">
    <source>
        <dbReference type="Pfam" id="PF01636"/>
    </source>
</evidence>
<dbReference type="Proteomes" id="UP000722485">
    <property type="component" value="Unassembled WGS sequence"/>
</dbReference>
<dbReference type="SUPFAM" id="SSF56112">
    <property type="entry name" value="Protein kinase-like (PK-like)"/>
    <property type="match status" value="1"/>
</dbReference>
<dbReference type="EMBL" id="JAANBB010000496">
    <property type="protein sequence ID" value="KAF7541351.1"/>
    <property type="molecule type" value="Genomic_DNA"/>
</dbReference>
<dbReference type="Pfam" id="PF01636">
    <property type="entry name" value="APH"/>
    <property type="match status" value="1"/>
</dbReference>
<gene>
    <name evidence="3" type="ORF">G7Z17_g11980</name>
</gene>
<evidence type="ECO:0000256" key="1">
    <source>
        <dbReference type="SAM" id="MobiDB-lite"/>
    </source>
</evidence>
<protein>
    <recommendedName>
        <fullName evidence="2">Aminoglycoside phosphotransferase domain-containing protein</fullName>
    </recommendedName>
</protein>
<dbReference type="InterPro" id="IPR051678">
    <property type="entry name" value="AGP_Transferase"/>
</dbReference>